<protein>
    <submittedName>
        <fullName evidence="2">Uncharacterized protein</fullName>
    </submittedName>
</protein>
<gene>
    <name evidence="2" type="ORF">F7D09_0750</name>
</gene>
<comment type="caution">
    <text evidence="2">The sequence shown here is derived from an EMBL/GenBank/DDBJ whole genome shotgun (WGS) entry which is preliminary data.</text>
</comment>
<dbReference type="EMBL" id="WBVT01000008">
    <property type="protein sequence ID" value="KAB7790644.1"/>
    <property type="molecule type" value="Genomic_DNA"/>
</dbReference>
<accession>A0A6I1GG70</accession>
<sequence>MPNDSLGTYQQPVHDYTIANEIARRKGPGERTLAVLTRVAERILRENPAWRKYWFDSADECALLFCYLCDGDETIEGGSGFVGLNPQFVMLYQTAHDDAEFELLARKPLKHWMQDYIARSDYGRLLDRLRARLNRDERYETNKLWNWLKTMPSAPSTVDVSVLKQAADQCHVDWPSEEAVARDRDERRKKKHYRNEEGKVRKAKGHGPKLGKKNQFNEWLLVVFTTAKGALQRTSVADLICESCPYLIGDHSQDSRYHMENLDAIRENKYSTMREGTDDPTFKAVMMQMDNLEHLEQYGFVDPGEYLHSAASV</sequence>
<proteinExistence type="predicted"/>
<evidence type="ECO:0000313" key="2">
    <source>
        <dbReference type="EMBL" id="KAB7790644.1"/>
    </source>
</evidence>
<feature type="region of interest" description="Disordered" evidence="1">
    <location>
        <begin position="179"/>
        <end position="208"/>
    </location>
</feature>
<evidence type="ECO:0000256" key="1">
    <source>
        <dbReference type="SAM" id="MobiDB-lite"/>
    </source>
</evidence>
<reference evidence="2 3" key="1">
    <citation type="submission" date="2019-09" db="EMBL/GenBank/DDBJ databases">
        <title>Characterization of the phylogenetic diversity of two novel species belonging to the genus Bifidobacterium: Bifidobacterium cebidarum sp. nov. and Bifidobacterium leontopitheci sp. nov.</title>
        <authorList>
            <person name="Lugli G.A."/>
            <person name="Duranti S."/>
            <person name="Milani C."/>
            <person name="Turroni F."/>
            <person name="Ventura M."/>
        </authorList>
    </citation>
    <scope>NUCLEOTIDE SEQUENCE [LARGE SCALE GENOMIC DNA]</scope>
    <source>
        <strain evidence="2 3">LMG 31471</strain>
    </source>
</reference>
<keyword evidence="3" id="KW-1185">Reference proteome</keyword>
<name>A0A6I1GG70_9BIFI</name>
<dbReference type="AlphaFoldDB" id="A0A6I1GG70"/>
<organism evidence="2 3">
    <name type="scientific">Bifidobacterium leontopitheci</name>
    <dbReference type="NCBI Taxonomy" id="2650774"/>
    <lineage>
        <taxon>Bacteria</taxon>
        <taxon>Bacillati</taxon>
        <taxon>Actinomycetota</taxon>
        <taxon>Actinomycetes</taxon>
        <taxon>Bifidobacteriales</taxon>
        <taxon>Bifidobacteriaceae</taxon>
        <taxon>Bifidobacterium</taxon>
    </lineage>
</organism>
<dbReference type="RefSeq" id="WP_152234110.1">
    <property type="nucleotide sequence ID" value="NZ_JBHSKZ010000027.1"/>
</dbReference>
<evidence type="ECO:0000313" key="3">
    <source>
        <dbReference type="Proteomes" id="UP000441772"/>
    </source>
</evidence>
<dbReference type="Proteomes" id="UP000441772">
    <property type="component" value="Unassembled WGS sequence"/>
</dbReference>